<sequence length="343" mass="38404">MLTKEEFNDCFYANYITDCAVRNKNVFAFAARNGEESEENDLTGEWNVTKYACRLYMDKEDGQRIGKATIKGWNRLYCTASILPSKKLVYISAEGVVYIVGPGVKKKYNINESWINKHMLPDYHGGGPAYFAVYRAKMLFGYAWICGPRGNVAKSVGDEQWEYKGHPFPDTQDIDALTNQSFQDIDGFEENDMYAVGGRGMVWHYNGSTWQQIAFPTNMFLYSVCCGEDGEVYIGAQSGAVFKGRGNRWKQIISGGLANPFNDMVWFQGRVWVTSDHGIWTIKDDIIEQPLIPDEVMACAGSMSVGDGVLLVAGEGGAAFHNGVLWQSLFLQYEMTQAVDNPS</sequence>
<reference evidence="1 2" key="1">
    <citation type="submission" date="2020-08" db="EMBL/GenBank/DDBJ databases">
        <title>A Genomic Blueprint of the Chicken Gut Microbiome.</title>
        <authorList>
            <person name="Gilroy R."/>
            <person name="Ravi A."/>
            <person name="Getino M."/>
            <person name="Pursley I."/>
            <person name="Horton D.L."/>
            <person name="Alikhan N.-F."/>
            <person name="Baker D."/>
            <person name="Gharbi K."/>
            <person name="Hall N."/>
            <person name="Watson M."/>
            <person name="Adriaenssens E.M."/>
            <person name="Foster-Nyarko E."/>
            <person name="Jarju S."/>
            <person name="Secka A."/>
            <person name="Antonio M."/>
            <person name="Oren A."/>
            <person name="Chaudhuri R."/>
            <person name="La Ragione R.M."/>
            <person name="Hildebrand F."/>
            <person name="Pallen M.J."/>
        </authorList>
    </citation>
    <scope>NUCLEOTIDE SEQUENCE [LARGE SCALE GENOMIC DNA]</scope>
    <source>
        <strain evidence="1 2">Sa2BVA5</strain>
    </source>
</reference>
<name>A0ABR8TIG5_9ESCH</name>
<keyword evidence="2" id="KW-1185">Reference proteome</keyword>
<gene>
    <name evidence="1" type="ORF">H9644_21360</name>
</gene>
<dbReference type="SUPFAM" id="SSF50998">
    <property type="entry name" value="Quinoprotein alcohol dehydrogenase-like"/>
    <property type="match status" value="1"/>
</dbReference>
<evidence type="ECO:0000313" key="1">
    <source>
        <dbReference type="EMBL" id="MBD7975550.1"/>
    </source>
</evidence>
<dbReference type="Proteomes" id="UP000605603">
    <property type="component" value="Unassembled WGS sequence"/>
</dbReference>
<dbReference type="InterPro" id="IPR011047">
    <property type="entry name" value="Quinoprotein_ADH-like_sf"/>
</dbReference>
<organism evidence="1 2">
    <name type="scientific">Escherichia whittamii</name>
    <dbReference type="NCBI Taxonomy" id="2762229"/>
    <lineage>
        <taxon>Bacteria</taxon>
        <taxon>Pseudomonadati</taxon>
        <taxon>Pseudomonadota</taxon>
        <taxon>Gammaproteobacteria</taxon>
        <taxon>Enterobacterales</taxon>
        <taxon>Enterobacteriaceae</taxon>
        <taxon>Escherichia</taxon>
    </lineage>
</organism>
<dbReference type="EMBL" id="JACSQI010000027">
    <property type="protein sequence ID" value="MBD7975550.1"/>
    <property type="molecule type" value="Genomic_DNA"/>
</dbReference>
<evidence type="ECO:0000313" key="2">
    <source>
        <dbReference type="Proteomes" id="UP000605603"/>
    </source>
</evidence>
<accession>A0ABR8TIG5</accession>
<protein>
    <submittedName>
        <fullName evidence="1">Uncharacterized protein</fullName>
    </submittedName>
</protein>
<comment type="caution">
    <text evidence="1">The sequence shown here is derived from an EMBL/GenBank/DDBJ whole genome shotgun (WGS) entry which is preliminary data.</text>
</comment>
<proteinExistence type="predicted"/>